<dbReference type="AlphaFoldDB" id="A0A2P5K6Z0"/>
<keyword evidence="2" id="KW-1185">Reference proteome</keyword>
<name>A0A2P5K6Z0_9BURK</name>
<organism evidence="1 2">
    <name type="scientific">Mycetohabitans endofungorum</name>
    <dbReference type="NCBI Taxonomy" id="417203"/>
    <lineage>
        <taxon>Bacteria</taxon>
        <taxon>Pseudomonadati</taxon>
        <taxon>Pseudomonadota</taxon>
        <taxon>Betaproteobacteria</taxon>
        <taxon>Burkholderiales</taxon>
        <taxon>Burkholderiaceae</taxon>
        <taxon>Mycetohabitans</taxon>
    </lineage>
</organism>
<accession>A0A2P5K6Z0</accession>
<sequence length="56" mass="6457">MRWKRQGSGKRGGVRVIYYNRLANGEIWLLTIYAKSARENIPDHTLKAIKEAIENA</sequence>
<proteinExistence type="predicted"/>
<comment type="caution">
    <text evidence="1">The sequence shown here is derived from an EMBL/GenBank/DDBJ whole genome shotgun (WGS) entry which is preliminary data.</text>
</comment>
<reference evidence="1 2" key="1">
    <citation type="submission" date="2018-01" db="EMBL/GenBank/DDBJ databases">
        <title>Genomic Encyclopedia of Type Strains, Phase III (KMG-III): the genomes of soil and plant-associated and newly described type strains.</title>
        <authorList>
            <person name="Whitman W."/>
        </authorList>
    </citation>
    <scope>NUCLEOTIDE SEQUENCE [LARGE SCALE GENOMIC DNA]</scope>
    <source>
        <strain evidence="1 2">HKI456</strain>
    </source>
</reference>
<protein>
    <submittedName>
        <fullName evidence="1">RelE toxin of RelEB toxin-antitoxin system</fullName>
    </submittedName>
</protein>
<dbReference type="RefSeq" id="WP_332908575.1">
    <property type="nucleotide sequence ID" value="NZ_CP062178.1"/>
</dbReference>
<evidence type="ECO:0000313" key="2">
    <source>
        <dbReference type="Proteomes" id="UP000243096"/>
    </source>
</evidence>
<gene>
    <name evidence="1" type="ORF">B0O95_1306</name>
</gene>
<evidence type="ECO:0000313" key="1">
    <source>
        <dbReference type="EMBL" id="PPB80665.1"/>
    </source>
</evidence>
<dbReference type="Proteomes" id="UP000243096">
    <property type="component" value="Unassembled WGS sequence"/>
</dbReference>
<dbReference type="EMBL" id="PRDW01000030">
    <property type="protein sequence ID" value="PPB80665.1"/>
    <property type="molecule type" value="Genomic_DNA"/>
</dbReference>